<gene>
    <name evidence="3" type="ORF">MNOR_LOCUS18763</name>
</gene>
<dbReference type="PROSITE" id="PS50940">
    <property type="entry name" value="CHIT_BIND_II"/>
    <property type="match status" value="2"/>
</dbReference>
<dbReference type="InterPro" id="IPR002557">
    <property type="entry name" value="Chitin-bd_dom"/>
</dbReference>
<protein>
    <recommendedName>
        <fullName evidence="2">Chitin-binding type-2 domain-containing protein</fullName>
    </recommendedName>
</protein>
<dbReference type="GO" id="GO:0008061">
    <property type="term" value="F:chitin binding"/>
    <property type="evidence" value="ECO:0007669"/>
    <property type="project" value="InterPro"/>
</dbReference>
<evidence type="ECO:0000313" key="3">
    <source>
        <dbReference type="EMBL" id="CAL4108257.1"/>
    </source>
</evidence>
<dbReference type="AlphaFoldDB" id="A0AAV2R3G6"/>
<evidence type="ECO:0000313" key="4">
    <source>
        <dbReference type="Proteomes" id="UP001497623"/>
    </source>
</evidence>
<feature type="signal peptide" evidence="1">
    <location>
        <begin position="1"/>
        <end position="25"/>
    </location>
</feature>
<dbReference type="Pfam" id="PF01607">
    <property type="entry name" value="CBM_14"/>
    <property type="match status" value="1"/>
</dbReference>
<name>A0AAV2R3G6_MEGNR</name>
<dbReference type="Gene3D" id="2.170.140.10">
    <property type="entry name" value="Chitin binding domain"/>
    <property type="match status" value="1"/>
</dbReference>
<keyword evidence="1" id="KW-0732">Signal</keyword>
<dbReference type="InterPro" id="IPR036508">
    <property type="entry name" value="Chitin-bd_dom_sf"/>
</dbReference>
<dbReference type="SUPFAM" id="SSF57625">
    <property type="entry name" value="Invertebrate chitin-binding proteins"/>
    <property type="match status" value="1"/>
</dbReference>
<feature type="chain" id="PRO_5043830877" description="Chitin-binding type-2 domain-containing protein" evidence="1">
    <location>
        <begin position="26"/>
        <end position="274"/>
    </location>
</feature>
<feature type="domain" description="Chitin-binding type-2" evidence="2">
    <location>
        <begin position="201"/>
        <end position="267"/>
    </location>
</feature>
<evidence type="ECO:0000259" key="2">
    <source>
        <dbReference type="PROSITE" id="PS50940"/>
    </source>
</evidence>
<sequence>MASSISSTVLKCLVTFAFLILVTRACAPYSYRSIETVLFNFASTVPARQLPVKCLPTCEDDTNGTYTADEKHAAEHIRDPSRCDQYWICLPNGTLFDQPHVCPEGWIVNIDDLVCEPIINDGSDQCNIPDPDCDPSIPKVCYREDTCPPPEDGIYPYADEEDCSVYHACHFGDVDIECDPATPYFNGQECVEDANQCCKCQAVCNDAWTFIPDPFDCQNYYLCQDLDGIIAGGDPYIPTDEERFTCPEGEVFNASTKHCIESQTCQSICDFVIV</sequence>
<proteinExistence type="predicted"/>
<organism evidence="3 4">
    <name type="scientific">Meganyctiphanes norvegica</name>
    <name type="common">Northern krill</name>
    <name type="synonym">Thysanopoda norvegica</name>
    <dbReference type="NCBI Taxonomy" id="48144"/>
    <lineage>
        <taxon>Eukaryota</taxon>
        <taxon>Metazoa</taxon>
        <taxon>Ecdysozoa</taxon>
        <taxon>Arthropoda</taxon>
        <taxon>Crustacea</taxon>
        <taxon>Multicrustacea</taxon>
        <taxon>Malacostraca</taxon>
        <taxon>Eumalacostraca</taxon>
        <taxon>Eucarida</taxon>
        <taxon>Euphausiacea</taxon>
        <taxon>Euphausiidae</taxon>
        <taxon>Meganyctiphanes</taxon>
    </lineage>
</organism>
<evidence type="ECO:0000256" key="1">
    <source>
        <dbReference type="SAM" id="SignalP"/>
    </source>
</evidence>
<dbReference type="SMART" id="SM00494">
    <property type="entry name" value="ChtBD2"/>
    <property type="match status" value="2"/>
</dbReference>
<dbReference type="EMBL" id="CAXKWB010013595">
    <property type="protein sequence ID" value="CAL4108257.1"/>
    <property type="molecule type" value="Genomic_DNA"/>
</dbReference>
<keyword evidence="4" id="KW-1185">Reference proteome</keyword>
<comment type="caution">
    <text evidence="3">The sequence shown here is derived from an EMBL/GenBank/DDBJ whole genome shotgun (WGS) entry which is preliminary data.</text>
</comment>
<dbReference type="GO" id="GO:0005576">
    <property type="term" value="C:extracellular region"/>
    <property type="evidence" value="ECO:0007669"/>
    <property type="project" value="InterPro"/>
</dbReference>
<feature type="domain" description="Chitin-binding type-2" evidence="2">
    <location>
        <begin position="55"/>
        <end position="128"/>
    </location>
</feature>
<accession>A0AAV2R3G6</accession>
<reference evidence="3 4" key="1">
    <citation type="submission" date="2024-05" db="EMBL/GenBank/DDBJ databases">
        <authorList>
            <person name="Wallberg A."/>
        </authorList>
    </citation>
    <scope>NUCLEOTIDE SEQUENCE [LARGE SCALE GENOMIC DNA]</scope>
</reference>
<dbReference type="Proteomes" id="UP001497623">
    <property type="component" value="Unassembled WGS sequence"/>
</dbReference>